<feature type="domain" description="Transposase IS200-like" evidence="1">
    <location>
        <begin position="10"/>
        <end position="131"/>
    </location>
</feature>
<dbReference type="SMART" id="SM01321">
    <property type="entry name" value="Y1_Tnp"/>
    <property type="match status" value="1"/>
</dbReference>
<evidence type="ECO:0000259" key="1">
    <source>
        <dbReference type="SMART" id="SM01321"/>
    </source>
</evidence>
<gene>
    <name evidence="2" type="ORF">A2480_00285</name>
</gene>
<sequence>MEYRKQAHCTYHTRFHLVFVTRYRRKLFRNNLRAYVQSVLKNVTRKHPEIDILEMNTDEDHIHVLAVIPPRMAVADAVRLLKTNNSRALKARFPFISNMYEHTDVGLWSDGYFVSTVGCDETTIRRYIEAQGQEDKGQTKFVW</sequence>
<dbReference type="Pfam" id="PF01797">
    <property type="entry name" value="Y1_Tnp"/>
    <property type="match status" value="1"/>
</dbReference>
<dbReference type="GO" id="GO:0003677">
    <property type="term" value="F:DNA binding"/>
    <property type="evidence" value="ECO:0007669"/>
    <property type="project" value="InterPro"/>
</dbReference>
<dbReference type="GO" id="GO:0006313">
    <property type="term" value="P:DNA transposition"/>
    <property type="evidence" value="ECO:0007669"/>
    <property type="project" value="InterPro"/>
</dbReference>
<dbReference type="InterPro" id="IPR002686">
    <property type="entry name" value="Transposase_17"/>
</dbReference>
<dbReference type="Gene3D" id="3.30.70.1290">
    <property type="entry name" value="Transposase IS200-like"/>
    <property type="match status" value="1"/>
</dbReference>
<dbReference type="AlphaFoldDB" id="A0A1F7WFP5"/>
<dbReference type="NCBIfam" id="NF033573">
    <property type="entry name" value="transpos_IS200"/>
    <property type="match status" value="1"/>
</dbReference>
<comment type="caution">
    <text evidence="2">The sequence shown here is derived from an EMBL/GenBank/DDBJ whole genome shotgun (WGS) entry which is preliminary data.</text>
</comment>
<protein>
    <recommendedName>
        <fullName evidence="1">Transposase IS200-like domain-containing protein</fullName>
    </recommendedName>
</protein>
<name>A0A1F7WFP5_9BACT</name>
<dbReference type="InterPro" id="IPR036515">
    <property type="entry name" value="Transposase_17_sf"/>
</dbReference>
<dbReference type="Proteomes" id="UP000176988">
    <property type="component" value="Unassembled WGS sequence"/>
</dbReference>
<evidence type="ECO:0000313" key="3">
    <source>
        <dbReference type="Proteomes" id="UP000176988"/>
    </source>
</evidence>
<dbReference type="GO" id="GO:0004803">
    <property type="term" value="F:transposase activity"/>
    <property type="evidence" value="ECO:0007669"/>
    <property type="project" value="InterPro"/>
</dbReference>
<accession>A0A1F7WFP5</accession>
<dbReference type="EMBL" id="MGFG01000002">
    <property type="protein sequence ID" value="OGM01633.1"/>
    <property type="molecule type" value="Genomic_DNA"/>
</dbReference>
<reference evidence="2 3" key="1">
    <citation type="journal article" date="2016" name="Nat. Commun.">
        <title>Thousands of microbial genomes shed light on interconnected biogeochemical processes in an aquifer system.</title>
        <authorList>
            <person name="Anantharaman K."/>
            <person name="Brown C.T."/>
            <person name="Hug L.A."/>
            <person name="Sharon I."/>
            <person name="Castelle C.J."/>
            <person name="Probst A.J."/>
            <person name="Thomas B.C."/>
            <person name="Singh A."/>
            <person name="Wilkins M.J."/>
            <person name="Karaoz U."/>
            <person name="Brodie E.L."/>
            <person name="Williams K.H."/>
            <person name="Hubbard S.S."/>
            <person name="Banfield J.F."/>
        </authorList>
    </citation>
    <scope>NUCLEOTIDE SEQUENCE [LARGE SCALE GENOMIC DNA]</scope>
</reference>
<dbReference type="PANTHER" id="PTHR33360:SF2">
    <property type="entry name" value="TRANSPOSASE FOR INSERTION SEQUENCE ELEMENT IS200"/>
    <property type="match status" value="1"/>
</dbReference>
<organism evidence="2 3">
    <name type="scientific">Candidatus Uhrbacteria bacterium RIFOXYC2_FULL_47_19</name>
    <dbReference type="NCBI Taxonomy" id="1802424"/>
    <lineage>
        <taxon>Bacteria</taxon>
        <taxon>Candidatus Uhriibacteriota</taxon>
    </lineage>
</organism>
<dbReference type="PANTHER" id="PTHR33360">
    <property type="entry name" value="TRANSPOSASE FOR INSERTION SEQUENCE ELEMENT IS200"/>
    <property type="match status" value="1"/>
</dbReference>
<proteinExistence type="predicted"/>
<dbReference type="STRING" id="1802424.A2480_00285"/>
<evidence type="ECO:0000313" key="2">
    <source>
        <dbReference type="EMBL" id="OGM01633.1"/>
    </source>
</evidence>
<dbReference type="SUPFAM" id="SSF143422">
    <property type="entry name" value="Transposase IS200-like"/>
    <property type="match status" value="1"/>
</dbReference>